<accession>A0A8H7C4T3</accession>
<dbReference type="AlphaFoldDB" id="A0A8H7C4T3"/>
<feature type="compositionally biased region" description="Basic and acidic residues" evidence="1">
    <location>
        <begin position="75"/>
        <end position="84"/>
    </location>
</feature>
<dbReference type="EMBL" id="JABXXO010000013">
    <property type="protein sequence ID" value="KAF7762000.1"/>
    <property type="molecule type" value="Genomic_DNA"/>
</dbReference>
<protein>
    <submittedName>
        <fullName evidence="2">Uncharacterized protein</fullName>
    </submittedName>
</protein>
<reference evidence="2 3" key="1">
    <citation type="journal article" name="Sci. Rep.">
        <title>Telomere-to-telomere assembled and centromere annotated genomes of the two main subspecies of the button mushroom Agaricus bisporus reveal especially polymorphic chromosome ends.</title>
        <authorList>
            <person name="Sonnenberg A.S.M."/>
            <person name="Sedaghat-Telgerd N."/>
            <person name="Lavrijssen B."/>
            <person name="Ohm R.A."/>
            <person name="Hendrickx P.M."/>
            <person name="Scholtmeijer K."/>
            <person name="Baars J.J.P."/>
            <person name="van Peer A."/>
        </authorList>
    </citation>
    <scope>NUCLEOTIDE SEQUENCE [LARGE SCALE GENOMIC DNA]</scope>
    <source>
        <strain evidence="2 3">H119_p4</strain>
    </source>
</reference>
<gene>
    <name evidence="2" type="ORF">Agabi119p4_9992</name>
</gene>
<organism evidence="2 3">
    <name type="scientific">Agaricus bisporus var. burnettii</name>
    <dbReference type="NCBI Taxonomy" id="192524"/>
    <lineage>
        <taxon>Eukaryota</taxon>
        <taxon>Fungi</taxon>
        <taxon>Dikarya</taxon>
        <taxon>Basidiomycota</taxon>
        <taxon>Agaricomycotina</taxon>
        <taxon>Agaricomycetes</taxon>
        <taxon>Agaricomycetidae</taxon>
        <taxon>Agaricales</taxon>
        <taxon>Agaricineae</taxon>
        <taxon>Agaricaceae</taxon>
        <taxon>Agaricus</taxon>
    </lineage>
</organism>
<proteinExistence type="predicted"/>
<evidence type="ECO:0000313" key="2">
    <source>
        <dbReference type="EMBL" id="KAF7762000.1"/>
    </source>
</evidence>
<evidence type="ECO:0000313" key="3">
    <source>
        <dbReference type="Proteomes" id="UP000629468"/>
    </source>
</evidence>
<dbReference type="Proteomes" id="UP000629468">
    <property type="component" value="Unassembled WGS sequence"/>
</dbReference>
<comment type="caution">
    <text evidence="2">The sequence shown here is derived from an EMBL/GenBank/DDBJ whole genome shotgun (WGS) entry which is preliminary data.</text>
</comment>
<evidence type="ECO:0000256" key="1">
    <source>
        <dbReference type="SAM" id="MobiDB-lite"/>
    </source>
</evidence>
<sequence length="163" mass="17970">MSGVTSMLKDKFQASKNSFKQKIESAKQSRWADEVESSQKTQDGIPHLVSSPNNPFLEIEEDTQSVISTSESLEEDIKYGRHNEDDDNVLPPSSPPSVCDTPEPRGTNTPPNIMSELPDLDKTPKTPRVAAISEAELYKLKAQEALAAKEANPFQIIAPMTEN</sequence>
<feature type="region of interest" description="Disordered" evidence="1">
    <location>
        <begin position="1"/>
        <end position="125"/>
    </location>
</feature>
<feature type="compositionally biased region" description="Basic and acidic residues" evidence="1">
    <location>
        <begin position="21"/>
        <end position="33"/>
    </location>
</feature>
<name>A0A8H7C4T3_AGABI</name>